<dbReference type="GO" id="GO:0005737">
    <property type="term" value="C:cytoplasm"/>
    <property type="evidence" value="ECO:0007669"/>
    <property type="project" value="TreeGrafter"/>
</dbReference>
<dbReference type="NCBIfam" id="TIGR00525">
    <property type="entry name" value="folB"/>
    <property type="match status" value="1"/>
</dbReference>
<dbReference type="Pfam" id="PF02152">
    <property type="entry name" value="FolB"/>
    <property type="match status" value="1"/>
</dbReference>
<comment type="catalytic activity">
    <reaction evidence="1">
        <text>7,8-dihydroneopterin = 6-hydroxymethyl-7,8-dihydropterin + glycolaldehyde</text>
        <dbReference type="Rhea" id="RHEA:10540"/>
        <dbReference type="ChEBI" id="CHEBI:17001"/>
        <dbReference type="ChEBI" id="CHEBI:17071"/>
        <dbReference type="ChEBI" id="CHEBI:44841"/>
        <dbReference type="EC" id="4.1.2.25"/>
    </reaction>
</comment>
<dbReference type="AlphaFoldDB" id="A0A6J6NHD7"/>
<name>A0A6J6NHD7_9ZZZZ</name>
<dbReference type="FunFam" id="3.30.1130.10:FF:000003">
    <property type="entry name" value="7,8-dihydroneopterin aldolase"/>
    <property type="match status" value="1"/>
</dbReference>
<evidence type="ECO:0000256" key="6">
    <source>
        <dbReference type="ARBA" id="ARBA00023239"/>
    </source>
</evidence>
<feature type="domain" description="Dihydroneopterin aldolase/epimerase" evidence="8">
    <location>
        <begin position="5"/>
        <end position="116"/>
    </location>
</feature>
<dbReference type="PANTHER" id="PTHR42844:SF1">
    <property type="entry name" value="DIHYDRONEOPTERIN ALDOLASE 1-RELATED"/>
    <property type="match status" value="1"/>
</dbReference>
<gene>
    <name evidence="9" type="ORF">UFOPK2362_00701</name>
</gene>
<evidence type="ECO:0000256" key="3">
    <source>
        <dbReference type="ARBA" id="ARBA00005708"/>
    </source>
</evidence>
<keyword evidence="5" id="KW-0289">Folate biosynthesis</keyword>
<dbReference type="GO" id="GO:0004150">
    <property type="term" value="F:dihydroneopterin aldolase activity"/>
    <property type="evidence" value="ECO:0007669"/>
    <property type="project" value="UniProtKB-EC"/>
</dbReference>
<comment type="similarity">
    <text evidence="3">Belongs to the DHNA family.</text>
</comment>
<dbReference type="InterPro" id="IPR006157">
    <property type="entry name" value="FolB_dom"/>
</dbReference>
<dbReference type="Gene3D" id="3.30.1130.10">
    <property type="match status" value="1"/>
</dbReference>
<dbReference type="GO" id="GO:0046656">
    <property type="term" value="P:folic acid biosynthetic process"/>
    <property type="evidence" value="ECO:0007669"/>
    <property type="project" value="UniProtKB-KW"/>
</dbReference>
<dbReference type="SUPFAM" id="SSF55620">
    <property type="entry name" value="Tetrahydrobiopterin biosynthesis enzymes-like"/>
    <property type="match status" value="1"/>
</dbReference>
<evidence type="ECO:0000256" key="7">
    <source>
        <dbReference type="ARBA" id="ARBA00032903"/>
    </source>
</evidence>
<evidence type="ECO:0000256" key="4">
    <source>
        <dbReference type="ARBA" id="ARBA00013043"/>
    </source>
</evidence>
<protein>
    <recommendedName>
        <fullName evidence="4">dihydroneopterin aldolase</fullName>
        <ecNumber evidence="4">4.1.2.25</ecNumber>
    </recommendedName>
    <alternativeName>
        <fullName evidence="7">7,8-dihydroneopterin aldolase</fullName>
    </alternativeName>
</protein>
<accession>A0A6J6NHD7</accession>
<keyword evidence="6" id="KW-0456">Lyase</keyword>
<dbReference type="NCBIfam" id="TIGR00526">
    <property type="entry name" value="folB_dom"/>
    <property type="match status" value="1"/>
</dbReference>
<evidence type="ECO:0000313" key="9">
    <source>
        <dbReference type="EMBL" id="CAB4686060.1"/>
    </source>
</evidence>
<evidence type="ECO:0000256" key="1">
    <source>
        <dbReference type="ARBA" id="ARBA00001353"/>
    </source>
</evidence>
<sequence length="118" mass="13015">MSDSISITGITATGFHGVYTEERATGQKFVVDVKLSLNLEKLKDDLSKTVNYADVATLVVRHIQAEPVNLIETVAESIAAEVLKDFPLVEKVKVKVHKPQAPLGIEFDDVIVTVKRKR</sequence>
<dbReference type="InterPro" id="IPR043133">
    <property type="entry name" value="GTP-CH-I_C/QueF"/>
</dbReference>
<comment type="pathway">
    <text evidence="2">Cofactor biosynthesis; tetrahydrofolate biosynthesis; 2-amino-4-hydroxy-6-hydroxymethyl-7,8-dihydropteridine diphosphate from 7,8-dihydroneopterin triphosphate: step 3/4.</text>
</comment>
<evidence type="ECO:0000259" key="8">
    <source>
        <dbReference type="SMART" id="SM00905"/>
    </source>
</evidence>
<dbReference type="EMBL" id="CAEZXI010000068">
    <property type="protein sequence ID" value="CAB4686060.1"/>
    <property type="molecule type" value="Genomic_DNA"/>
</dbReference>
<evidence type="ECO:0000256" key="5">
    <source>
        <dbReference type="ARBA" id="ARBA00022909"/>
    </source>
</evidence>
<dbReference type="SMART" id="SM00905">
    <property type="entry name" value="FolB"/>
    <property type="match status" value="1"/>
</dbReference>
<dbReference type="PANTHER" id="PTHR42844">
    <property type="entry name" value="DIHYDRONEOPTERIN ALDOLASE 1-RELATED"/>
    <property type="match status" value="1"/>
</dbReference>
<dbReference type="EC" id="4.1.2.25" evidence="4"/>
<proteinExistence type="inferred from homology"/>
<evidence type="ECO:0000256" key="2">
    <source>
        <dbReference type="ARBA" id="ARBA00005013"/>
    </source>
</evidence>
<organism evidence="9">
    <name type="scientific">freshwater metagenome</name>
    <dbReference type="NCBI Taxonomy" id="449393"/>
    <lineage>
        <taxon>unclassified sequences</taxon>
        <taxon>metagenomes</taxon>
        <taxon>ecological metagenomes</taxon>
    </lineage>
</organism>
<dbReference type="InterPro" id="IPR006156">
    <property type="entry name" value="Dihydroneopterin_aldolase"/>
</dbReference>
<reference evidence="9" key="1">
    <citation type="submission" date="2020-05" db="EMBL/GenBank/DDBJ databases">
        <authorList>
            <person name="Chiriac C."/>
            <person name="Salcher M."/>
            <person name="Ghai R."/>
            <person name="Kavagutti S V."/>
        </authorList>
    </citation>
    <scope>NUCLEOTIDE SEQUENCE</scope>
</reference>